<evidence type="ECO:0000256" key="5">
    <source>
        <dbReference type="ARBA" id="ARBA00023136"/>
    </source>
</evidence>
<dbReference type="InterPro" id="IPR051423">
    <property type="entry name" value="CD225/Dispanin"/>
</dbReference>
<name>A0A5A9NCM5_9TELE</name>
<proteinExistence type="inferred from homology"/>
<keyword evidence="5 7" id="KW-0472">Membrane</keyword>
<evidence type="ECO:0000256" key="7">
    <source>
        <dbReference type="SAM" id="Phobius"/>
    </source>
</evidence>
<protein>
    <recommendedName>
        <fullName evidence="10">Synapse differentiation-inducing gene protein 1-like</fullName>
    </recommendedName>
</protein>
<dbReference type="AlphaFoldDB" id="A0A5A9NCM5"/>
<feature type="region of interest" description="Disordered" evidence="6">
    <location>
        <begin position="1"/>
        <end position="24"/>
    </location>
</feature>
<evidence type="ECO:0000256" key="6">
    <source>
        <dbReference type="SAM" id="MobiDB-lite"/>
    </source>
</evidence>
<feature type="transmembrane region" description="Helical" evidence="7">
    <location>
        <begin position="162"/>
        <end position="184"/>
    </location>
</feature>
<comment type="caution">
    <text evidence="8">The sequence shown here is derived from an EMBL/GenBank/DDBJ whole genome shotgun (WGS) entry which is preliminary data.</text>
</comment>
<comment type="similarity">
    <text evidence="2">Belongs to the CD225/Dispanin family.</text>
</comment>
<dbReference type="PANTHER" id="PTHR14948">
    <property type="entry name" value="NG5"/>
    <property type="match status" value="1"/>
</dbReference>
<sequence length="234" mass="25507">MYNQGPSIGRIDPIDIVNRSPSDQNAFEKSGIRQFHPPPYQEYPAYPNVRYLPPGSYPAPYGYPAQHNRAPGGPQAPYPLGYHQGQHPGHPRIPVQPTAPYPSGYHPGQHPGHPGIPVQPTAPYPSAYHQGQLPGHPGITVQPTALSTPTPPINPKPDYMCYSVFTLLCCCLPLGIAAAVYSGATRESYSSGQREAEERNSRTALILNNTALGFGIAVYVVAIICFFLINRNIW</sequence>
<keyword evidence="3 7" id="KW-0812">Transmembrane</keyword>
<dbReference type="InterPro" id="IPR007593">
    <property type="entry name" value="CD225/Dispanin_fam"/>
</dbReference>
<evidence type="ECO:0000256" key="2">
    <source>
        <dbReference type="ARBA" id="ARBA00006843"/>
    </source>
</evidence>
<comment type="subcellular location">
    <subcellularLocation>
        <location evidence="1">Membrane</location>
    </subcellularLocation>
</comment>
<accession>A0A5A9NCM5</accession>
<evidence type="ECO:0008006" key="10">
    <source>
        <dbReference type="Google" id="ProtNLM"/>
    </source>
</evidence>
<keyword evidence="9" id="KW-1185">Reference proteome</keyword>
<dbReference type="GO" id="GO:0016020">
    <property type="term" value="C:membrane"/>
    <property type="evidence" value="ECO:0007669"/>
    <property type="project" value="UniProtKB-SubCell"/>
</dbReference>
<evidence type="ECO:0000313" key="8">
    <source>
        <dbReference type="EMBL" id="KAA0707400.1"/>
    </source>
</evidence>
<evidence type="ECO:0000256" key="1">
    <source>
        <dbReference type="ARBA" id="ARBA00004370"/>
    </source>
</evidence>
<organism evidence="8 9">
    <name type="scientific">Triplophysa tibetana</name>
    <dbReference type="NCBI Taxonomy" id="1572043"/>
    <lineage>
        <taxon>Eukaryota</taxon>
        <taxon>Metazoa</taxon>
        <taxon>Chordata</taxon>
        <taxon>Craniata</taxon>
        <taxon>Vertebrata</taxon>
        <taxon>Euteleostomi</taxon>
        <taxon>Actinopterygii</taxon>
        <taxon>Neopterygii</taxon>
        <taxon>Teleostei</taxon>
        <taxon>Ostariophysi</taxon>
        <taxon>Cypriniformes</taxon>
        <taxon>Nemacheilidae</taxon>
        <taxon>Triplophysa</taxon>
    </lineage>
</organism>
<evidence type="ECO:0000256" key="4">
    <source>
        <dbReference type="ARBA" id="ARBA00022989"/>
    </source>
</evidence>
<feature type="compositionally biased region" description="Low complexity" evidence="6">
    <location>
        <begin position="101"/>
        <end position="116"/>
    </location>
</feature>
<reference evidence="8 9" key="1">
    <citation type="journal article" date="2019" name="Mol. Ecol. Resour.">
        <title>Chromosome-level genome assembly of Triplophysa tibetana, a fish adapted to the harsh high-altitude environment of the Tibetan Plateau.</title>
        <authorList>
            <person name="Yang X."/>
            <person name="Liu H."/>
            <person name="Ma Z."/>
            <person name="Zou Y."/>
            <person name="Zou M."/>
            <person name="Mao Y."/>
            <person name="Li X."/>
            <person name="Wang H."/>
            <person name="Chen T."/>
            <person name="Wang W."/>
            <person name="Yang R."/>
        </authorList>
    </citation>
    <scope>NUCLEOTIDE SEQUENCE [LARGE SCALE GENOMIC DNA]</scope>
    <source>
        <strain evidence="8">TTIB1903HZAU</strain>
        <tissue evidence="8">Muscle</tissue>
    </source>
</reference>
<dbReference type="PANTHER" id="PTHR14948:SF46">
    <property type="entry name" value="DISPANIN SUBFAMILY A MEMBER 2B-LIKE-RELATED"/>
    <property type="match status" value="1"/>
</dbReference>
<feature type="transmembrane region" description="Helical" evidence="7">
    <location>
        <begin position="205"/>
        <end position="229"/>
    </location>
</feature>
<gene>
    <name evidence="8" type="ORF">E1301_Tti023087</name>
</gene>
<feature type="region of interest" description="Disordered" evidence="6">
    <location>
        <begin position="84"/>
        <end position="116"/>
    </location>
</feature>
<dbReference type="Proteomes" id="UP000324632">
    <property type="component" value="Chromosome 19"/>
</dbReference>
<keyword evidence="4 7" id="KW-1133">Transmembrane helix</keyword>
<dbReference type="Pfam" id="PF04505">
    <property type="entry name" value="CD225"/>
    <property type="match status" value="1"/>
</dbReference>
<evidence type="ECO:0000313" key="9">
    <source>
        <dbReference type="Proteomes" id="UP000324632"/>
    </source>
</evidence>
<evidence type="ECO:0000256" key="3">
    <source>
        <dbReference type="ARBA" id="ARBA00022692"/>
    </source>
</evidence>
<dbReference type="EMBL" id="SOYY01000019">
    <property type="protein sequence ID" value="KAA0707400.1"/>
    <property type="molecule type" value="Genomic_DNA"/>
</dbReference>